<organism evidence="1 2">
    <name type="scientific">Candidatus Woesebacteria bacterium RBG_16_42_24</name>
    <dbReference type="NCBI Taxonomy" id="1802485"/>
    <lineage>
        <taxon>Bacteria</taxon>
        <taxon>Candidatus Woeseibacteriota</taxon>
    </lineage>
</organism>
<dbReference type="EMBL" id="MGFX01000006">
    <property type="protein sequence ID" value="OGM15334.1"/>
    <property type="molecule type" value="Genomic_DNA"/>
</dbReference>
<dbReference type="STRING" id="1802485.A2V97_01745"/>
<gene>
    <name evidence="1" type="ORF">A2V97_01745</name>
</gene>
<sequence length="345" mass="37738">MRKEVLFAILAGVTLGLILAFGVWRANLALRSKDSPPEEPSEETQPQEATFGITLAAPNDFEVVSQSPFLISGITKPELFVAISGVEEDFVVKSDVEGEFKQEITLIEGVNEITITAFDADGVTIEKRLLIAYSTEFAKQVEASIPSPTQTEEETATEANEVREKVQEKVNEAMRVPKFVMGSVTDKLAGTIELRDLEGEIRQVSLSPDEAVFVKIAKTRTEVKFADLAIGDFIVAMGFANGNGVLEGKRILITTEFETSGREAILGTVLDPKKAEFTLKTVNDADELLIKNSEELTIFSQLGDEEEEIDFADLEEDQQVIALGVKDDANFVARTVVVVAEFPSL</sequence>
<dbReference type="Gene3D" id="2.60.40.10">
    <property type="entry name" value="Immunoglobulins"/>
    <property type="match status" value="1"/>
</dbReference>
<dbReference type="Proteomes" id="UP000177382">
    <property type="component" value="Unassembled WGS sequence"/>
</dbReference>
<dbReference type="AlphaFoldDB" id="A0A1F7XJW4"/>
<evidence type="ECO:0000313" key="1">
    <source>
        <dbReference type="EMBL" id="OGM15334.1"/>
    </source>
</evidence>
<dbReference type="InterPro" id="IPR013783">
    <property type="entry name" value="Ig-like_fold"/>
</dbReference>
<protein>
    <recommendedName>
        <fullName evidence="3">DUF5666 domain-containing protein</fullName>
    </recommendedName>
</protein>
<comment type="caution">
    <text evidence="1">The sequence shown here is derived from an EMBL/GenBank/DDBJ whole genome shotgun (WGS) entry which is preliminary data.</text>
</comment>
<evidence type="ECO:0008006" key="3">
    <source>
        <dbReference type="Google" id="ProtNLM"/>
    </source>
</evidence>
<accession>A0A1F7XJW4</accession>
<reference evidence="1 2" key="1">
    <citation type="journal article" date="2016" name="Nat. Commun.">
        <title>Thousands of microbial genomes shed light on interconnected biogeochemical processes in an aquifer system.</title>
        <authorList>
            <person name="Anantharaman K."/>
            <person name="Brown C.T."/>
            <person name="Hug L.A."/>
            <person name="Sharon I."/>
            <person name="Castelle C.J."/>
            <person name="Probst A.J."/>
            <person name="Thomas B.C."/>
            <person name="Singh A."/>
            <person name="Wilkins M.J."/>
            <person name="Karaoz U."/>
            <person name="Brodie E.L."/>
            <person name="Williams K.H."/>
            <person name="Hubbard S.S."/>
            <person name="Banfield J.F."/>
        </authorList>
    </citation>
    <scope>NUCLEOTIDE SEQUENCE [LARGE SCALE GENOMIC DNA]</scope>
</reference>
<name>A0A1F7XJW4_9BACT</name>
<proteinExistence type="predicted"/>
<evidence type="ECO:0000313" key="2">
    <source>
        <dbReference type="Proteomes" id="UP000177382"/>
    </source>
</evidence>